<feature type="region of interest" description="Disordered" evidence="4">
    <location>
        <begin position="1"/>
        <end position="28"/>
    </location>
</feature>
<dbReference type="InterPro" id="IPR007502">
    <property type="entry name" value="Helicase-assoc_dom"/>
</dbReference>
<dbReference type="GO" id="GO:0003723">
    <property type="term" value="F:RNA binding"/>
    <property type="evidence" value="ECO:0007669"/>
    <property type="project" value="TreeGrafter"/>
</dbReference>
<feature type="region of interest" description="Disordered" evidence="4">
    <location>
        <begin position="685"/>
        <end position="712"/>
    </location>
</feature>
<evidence type="ECO:0000259" key="6">
    <source>
        <dbReference type="PROSITE" id="PS51194"/>
    </source>
</evidence>
<dbReference type="InterPro" id="IPR014001">
    <property type="entry name" value="Helicase_ATP-bd"/>
</dbReference>
<dbReference type="SMART" id="SM00487">
    <property type="entry name" value="DEXDc"/>
    <property type="match status" value="1"/>
</dbReference>
<dbReference type="Pfam" id="PF00270">
    <property type="entry name" value="DEAD"/>
    <property type="match status" value="1"/>
</dbReference>
<proteinExistence type="predicted"/>
<organism evidence="7">
    <name type="scientific">Noctiluca scintillans</name>
    <name type="common">Sea sparkle</name>
    <name type="synonym">Red tide dinoflagellate</name>
    <dbReference type="NCBI Taxonomy" id="2966"/>
    <lineage>
        <taxon>Eukaryota</taxon>
        <taxon>Sar</taxon>
        <taxon>Alveolata</taxon>
        <taxon>Dinophyceae</taxon>
        <taxon>Noctilucales</taxon>
        <taxon>Noctilucaceae</taxon>
        <taxon>Noctiluca</taxon>
    </lineage>
</organism>
<dbReference type="EMBL" id="HBFQ01013393">
    <property type="protein sequence ID" value="CAD8834941.1"/>
    <property type="molecule type" value="Transcribed_RNA"/>
</dbReference>
<sequence>MAPSESGLQRRRANGNVGRQRGRGRGKMVECDAVDPSRARGLLWSWLQRTHKAQRPAEHVSLEHTRSKKGHSCTAWVWIDDDWTHFAADGWFPSRAEAIAGAYASSVAGLGVPVPKDCILTDEAKAKQRKREQAEEQRTKAIASAVAEIEVEILKALFPDSSSDFRTPREREEEEIPEPLQGRLFLPPPMEARPNEERGNKAMQQLKLLVKRESKLLEGPSMHEVSRSVPGGSVHVCACSMLFDRTVAVVGTAWAAKRATARAAAASAAFSRLDTAAALPSREESGEHAPAVMELRRLQQLQPFKLWVLEGAQPNDLPRWYCALWGQLPFQGGLRDYWGEGANEERVAAVAEACGGAAAQLTRLLGSSDCVQWLQAMARVTMEVEEFPPNASKALLDAEKDDDSVAEKLKGWLDARTLWRDVDPPDLSEGPAVTSVQVYEPQPEDGPLETARRARGVPLLPVRELRTSLCEVLCDNACVVVSGGTGSGKSTQIPQYILDDFHPSAGKGTDVQNAGNGHRAWTEPPRVIVTEPRRIAAVSLAERVAWERGEALGRSVGYSVKADSKAPRCRTGTVEYCTVGILLRRLQEDPSLRHVSHVIVDEVHERDLMTDFLLILLKELLCVRSDFRVLLMSATLDVRTFSNYLWNCPCLEIPTGPRYEVQDLYLEDPAFESLGRNLPAQLLSREEDARRAAEDAREGEEETEADDSRSTGVWWGSAENDEMYIELMSLLIMRLANGPALLDDQDLPGSVLCFLPGWAEIKNCMDRLQDLDRHTQLLWVLPLHSTLPKEEQQLIFKHPPQGKTKVILGTNIAESSVTIDDVLVVIDSGLAREVSYDPVRRLSTLETVWVSQSSAIQRMGRAGRVRKGRCFRLYSRAQLDLAPWRTTPEMQRCDLTSTCLQALALWREARDFLGRAPDAPTRAAVEVALEELLQLGAICPSADSKGVGSSGMRERMMPLGEALSRMTVSPKLGRMLIMGTIFGEADAACLLAAVIAAQRRVFACPPGKKKESLACVRGFSPSSDIMAAYTACRHYEGWERARGEQYADRWAGDLFLVAKRVRQLLSARDQHREELQRAGLLSKVSWKDSEWSNAQWAANGGWDDGGWGQGGWGESGWTATEAPVPEVPVDKADKESERFQLVKAFLVLAYPQSLALRRRVGFAKHNTPSGLEAIIAPQSVNAPSKAKCSARSDEKQPTWWSYGQMQISNGQGFLRATTLVDPYHVALFGGLRTVEDAGALREIDGWIELRGSRSTLRSVARLRAAMTRCVHLRTLDPHVPLPEGYNVILQQVSTLLQTAVARQAYVEACLPESQSYFVEAPPSSSWNQRDEWQGRRRR</sequence>
<dbReference type="SMART" id="SM00490">
    <property type="entry name" value="HELICc"/>
    <property type="match status" value="1"/>
</dbReference>
<evidence type="ECO:0000313" key="7">
    <source>
        <dbReference type="EMBL" id="CAD8834941.1"/>
    </source>
</evidence>
<dbReference type="InterPro" id="IPR002464">
    <property type="entry name" value="DNA/RNA_helicase_DEAH_CS"/>
</dbReference>
<dbReference type="PROSITE" id="PS51194">
    <property type="entry name" value="HELICASE_CTER"/>
    <property type="match status" value="1"/>
</dbReference>
<dbReference type="Gene3D" id="1.20.120.1080">
    <property type="match status" value="1"/>
</dbReference>
<dbReference type="PANTHER" id="PTHR18934:SF145">
    <property type="entry name" value="ATP-DEPENDENT RNA HELICASE DHX57-RELATED"/>
    <property type="match status" value="1"/>
</dbReference>
<evidence type="ECO:0000256" key="4">
    <source>
        <dbReference type="SAM" id="MobiDB-lite"/>
    </source>
</evidence>
<feature type="compositionally biased region" description="Basic and acidic residues" evidence="4">
    <location>
        <begin position="685"/>
        <end position="696"/>
    </location>
</feature>
<feature type="domain" description="Helicase ATP-binding" evidence="5">
    <location>
        <begin position="470"/>
        <end position="654"/>
    </location>
</feature>
<protein>
    <submittedName>
        <fullName evidence="7">Uncharacterized protein</fullName>
    </submittedName>
</protein>
<keyword evidence="1" id="KW-0547">Nucleotide-binding</keyword>
<dbReference type="PROSITE" id="PS51192">
    <property type="entry name" value="HELICASE_ATP_BIND_1"/>
    <property type="match status" value="1"/>
</dbReference>
<dbReference type="GO" id="GO:0005524">
    <property type="term" value="F:ATP binding"/>
    <property type="evidence" value="ECO:0007669"/>
    <property type="project" value="UniProtKB-KW"/>
</dbReference>
<keyword evidence="3" id="KW-0067">ATP-binding</keyword>
<gene>
    <name evidence="7" type="ORF">NSCI0253_LOCUS9289</name>
</gene>
<dbReference type="CDD" id="cd18791">
    <property type="entry name" value="SF2_C_RHA"/>
    <property type="match status" value="1"/>
</dbReference>
<name>A0A7S1F098_NOCSC</name>
<dbReference type="InterPro" id="IPR011545">
    <property type="entry name" value="DEAD/DEAH_box_helicase_dom"/>
</dbReference>
<dbReference type="CDD" id="cd17917">
    <property type="entry name" value="DEXHc_RHA-like"/>
    <property type="match status" value="1"/>
</dbReference>
<dbReference type="Gene3D" id="3.40.50.300">
    <property type="entry name" value="P-loop containing nucleotide triphosphate hydrolases"/>
    <property type="match status" value="2"/>
</dbReference>
<accession>A0A7S1F098</accession>
<dbReference type="SMART" id="SM00847">
    <property type="entry name" value="HA2"/>
    <property type="match status" value="1"/>
</dbReference>
<dbReference type="InterPro" id="IPR027417">
    <property type="entry name" value="P-loop_NTPase"/>
</dbReference>
<dbReference type="GO" id="GO:0004386">
    <property type="term" value="F:helicase activity"/>
    <property type="evidence" value="ECO:0007669"/>
    <property type="project" value="TreeGrafter"/>
</dbReference>
<dbReference type="InterPro" id="IPR001650">
    <property type="entry name" value="Helicase_C-like"/>
</dbReference>
<evidence type="ECO:0000259" key="5">
    <source>
        <dbReference type="PROSITE" id="PS51192"/>
    </source>
</evidence>
<reference evidence="7" key="1">
    <citation type="submission" date="2021-01" db="EMBL/GenBank/DDBJ databases">
        <authorList>
            <person name="Corre E."/>
            <person name="Pelletier E."/>
            <person name="Niang G."/>
            <person name="Scheremetjew M."/>
            <person name="Finn R."/>
            <person name="Kale V."/>
            <person name="Holt S."/>
            <person name="Cochrane G."/>
            <person name="Meng A."/>
            <person name="Brown T."/>
            <person name="Cohen L."/>
        </authorList>
    </citation>
    <scope>NUCLEOTIDE SEQUENCE</scope>
</reference>
<keyword evidence="2" id="KW-0378">Hydrolase</keyword>
<dbReference type="SUPFAM" id="SSF52540">
    <property type="entry name" value="P-loop containing nucleoside triphosphate hydrolases"/>
    <property type="match status" value="1"/>
</dbReference>
<feature type="region of interest" description="Disordered" evidence="4">
    <location>
        <begin position="1319"/>
        <end position="1338"/>
    </location>
</feature>
<evidence type="ECO:0000256" key="3">
    <source>
        <dbReference type="ARBA" id="ARBA00022840"/>
    </source>
</evidence>
<dbReference type="PANTHER" id="PTHR18934">
    <property type="entry name" value="ATP-DEPENDENT RNA HELICASE"/>
    <property type="match status" value="1"/>
</dbReference>
<dbReference type="Pfam" id="PF00271">
    <property type="entry name" value="Helicase_C"/>
    <property type="match status" value="1"/>
</dbReference>
<dbReference type="PROSITE" id="PS00690">
    <property type="entry name" value="DEAH_ATP_HELICASE"/>
    <property type="match status" value="1"/>
</dbReference>
<evidence type="ECO:0000256" key="2">
    <source>
        <dbReference type="ARBA" id="ARBA00022801"/>
    </source>
</evidence>
<feature type="domain" description="Helicase C-terminal" evidence="6">
    <location>
        <begin position="737"/>
        <end position="911"/>
    </location>
</feature>
<dbReference type="GO" id="GO:0016787">
    <property type="term" value="F:hydrolase activity"/>
    <property type="evidence" value="ECO:0007669"/>
    <property type="project" value="UniProtKB-KW"/>
</dbReference>
<feature type="compositionally biased region" description="Basic and acidic residues" evidence="4">
    <location>
        <begin position="1328"/>
        <end position="1338"/>
    </location>
</feature>
<evidence type="ECO:0000256" key="1">
    <source>
        <dbReference type="ARBA" id="ARBA00022741"/>
    </source>
</evidence>